<gene>
    <name evidence="1" type="ORF">ACOLOM_LOCUS8599</name>
</gene>
<reference evidence="1" key="1">
    <citation type="submission" date="2021-06" db="EMBL/GenBank/DDBJ databases">
        <authorList>
            <person name="Kallberg Y."/>
            <person name="Tangrot J."/>
            <person name="Rosling A."/>
        </authorList>
    </citation>
    <scope>NUCLEOTIDE SEQUENCE</scope>
    <source>
        <strain evidence="1">CL356</strain>
    </source>
</reference>
<name>A0ACA9NKD6_9GLOM</name>
<dbReference type="Proteomes" id="UP000789525">
    <property type="component" value="Unassembled WGS sequence"/>
</dbReference>
<dbReference type="EMBL" id="CAJVPT010022683">
    <property type="protein sequence ID" value="CAG8661264.1"/>
    <property type="molecule type" value="Genomic_DNA"/>
</dbReference>
<accession>A0ACA9NKD6</accession>
<protein>
    <submittedName>
        <fullName evidence="1">9155_t:CDS:1</fullName>
    </submittedName>
</protein>
<proteinExistence type="predicted"/>
<feature type="non-terminal residue" evidence="1">
    <location>
        <position position="1"/>
    </location>
</feature>
<keyword evidence="2" id="KW-1185">Reference proteome</keyword>
<sequence>PSEIAHSRSPLTESINTEAECLIKGMTLVNINPAINIEANGSKPVQPNFWIKTVDTITPIDPSVSANMCR</sequence>
<evidence type="ECO:0000313" key="1">
    <source>
        <dbReference type="EMBL" id="CAG8661264.1"/>
    </source>
</evidence>
<comment type="caution">
    <text evidence="1">The sequence shown here is derived from an EMBL/GenBank/DDBJ whole genome shotgun (WGS) entry which is preliminary data.</text>
</comment>
<evidence type="ECO:0000313" key="2">
    <source>
        <dbReference type="Proteomes" id="UP000789525"/>
    </source>
</evidence>
<organism evidence="1 2">
    <name type="scientific">Acaulospora colombiana</name>
    <dbReference type="NCBI Taxonomy" id="27376"/>
    <lineage>
        <taxon>Eukaryota</taxon>
        <taxon>Fungi</taxon>
        <taxon>Fungi incertae sedis</taxon>
        <taxon>Mucoromycota</taxon>
        <taxon>Glomeromycotina</taxon>
        <taxon>Glomeromycetes</taxon>
        <taxon>Diversisporales</taxon>
        <taxon>Acaulosporaceae</taxon>
        <taxon>Acaulospora</taxon>
    </lineage>
</organism>